<proteinExistence type="inferred from homology"/>
<dbReference type="EMBL" id="WEHX01000038">
    <property type="protein sequence ID" value="KAB7659635.1"/>
    <property type="molecule type" value="Genomic_DNA"/>
</dbReference>
<evidence type="ECO:0000256" key="5">
    <source>
        <dbReference type="ARBA" id="ARBA00022989"/>
    </source>
</evidence>
<keyword evidence="5 7" id="KW-1133">Transmembrane helix</keyword>
<dbReference type="GO" id="GO:0042158">
    <property type="term" value="P:lipoprotein biosynthetic process"/>
    <property type="evidence" value="ECO:0007669"/>
    <property type="project" value="UniProtKB-UniRule"/>
</dbReference>
<dbReference type="GO" id="GO:0005886">
    <property type="term" value="C:plasma membrane"/>
    <property type="evidence" value="ECO:0007669"/>
    <property type="project" value="UniProtKB-SubCell"/>
</dbReference>
<keyword evidence="4 7" id="KW-0812">Transmembrane</keyword>
<keyword evidence="2 7" id="KW-1003">Cell membrane</keyword>
<protein>
    <recommendedName>
        <fullName evidence="7">Phosphatidylglycerol--prolipoprotein diacylglyceryl transferase</fullName>
        <ecNumber evidence="7">2.5.1.145</ecNumber>
    </recommendedName>
</protein>
<evidence type="ECO:0000313" key="8">
    <source>
        <dbReference type="EMBL" id="KAB7659635.1"/>
    </source>
</evidence>
<keyword evidence="8" id="KW-0449">Lipoprotein</keyword>
<name>A0A6I1ENA8_9BURK</name>
<dbReference type="OrthoDB" id="871140at2"/>
<organism evidence="8 9">
    <name type="scientific">Sutterella seckii</name>
    <dbReference type="NCBI Taxonomy" id="1944635"/>
    <lineage>
        <taxon>Bacteria</taxon>
        <taxon>Pseudomonadati</taxon>
        <taxon>Pseudomonadota</taxon>
        <taxon>Betaproteobacteria</taxon>
        <taxon>Burkholderiales</taxon>
        <taxon>Sutterellaceae</taxon>
        <taxon>Sutterella</taxon>
    </lineage>
</organism>
<comment type="pathway">
    <text evidence="7">Protein modification; lipoprotein biosynthesis (diacylglyceryl transfer).</text>
</comment>
<dbReference type="NCBIfam" id="TIGR00544">
    <property type="entry name" value="lgt"/>
    <property type="match status" value="1"/>
</dbReference>
<feature type="transmembrane region" description="Helical" evidence="7">
    <location>
        <begin position="97"/>
        <end position="115"/>
    </location>
</feature>
<evidence type="ECO:0000256" key="2">
    <source>
        <dbReference type="ARBA" id="ARBA00022475"/>
    </source>
</evidence>
<evidence type="ECO:0000256" key="6">
    <source>
        <dbReference type="ARBA" id="ARBA00023136"/>
    </source>
</evidence>
<comment type="caution">
    <text evidence="8">The sequence shown here is derived from an EMBL/GenBank/DDBJ whole genome shotgun (WGS) entry which is preliminary data.</text>
</comment>
<feature type="binding site" evidence="7">
    <location>
        <position position="139"/>
    </location>
    <ligand>
        <name>a 1,2-diacyl-sn-glycero-3-phospho-(1'-sn-glycerol)</name>
        <dbReference type="ChEBI" id="CHEBI:64716"/>
    </ligand>
</feature>
<dbReference type="GO" id="GO:0008961">
    <property type="term" value="F:phosphatidylglycerol-prolipoprotein diacylglyceryl transferase activity"/>
    <property type="evidence" value="ECO:0007669"/>
    <property type="project" value="UniProtKB-UniRule"/>
</dbReference>
<dbReference type="AlphaFoldDB" id="A0A6I1ENA8"/>
<evidence type="ECO:0000256" key="7">
    <source>
        <dbReference type="HAMAP-Rule" id="MF_01147"/>
    </source>
</evidence>
<dbReference type="PANTHER" id="PTHR30589">
    <property type="entry name" value="PROLIPOPROTEIN DIACYLGLYCERYL TRANSFERASE"/>
    <property type="match status" value="1"/>
</dbReference>
<evidence type="ECO:0000256" key="4">
    <source>
        <dbReference type="ARBA" id="ARBA00022692"/>
    </source>
</evidence>
<accession>A0A6I1ENA8</accession>
<dbReference type="InterPro" id="IPR001640">
    <property type="entry name" value="Lgt"/>
</dbReference>
<keyword evidence="3 7" id="KW-0808">Transferase</keyword>
<evidence type="ECO:0000256" key="3">
    <source>
        <dbReference type="ARBA" id="ARBA00022679"/>
    </source>
</evidence>
<feature type="transmembrane region" description="Helical" evidence="7">
    <location>
        <begin position="127"/>
        <end position="144"/>
    </location>
</feature>
<feature type="transmembrane region" description="Helical" evidence="7">
    <location>
        <begin position="178"/>
        <end position="195"/>
    </location>
</feature>
<evidence type="ECO:0000313" key="9">
    <source>
        <dbReference type="Proteomes" id="UP000430564"/>
    </source>
</evidence>
<dbReference type="Pfam" id="PF01790">
    <property type="entry name" value="LGT"/>
    <property type="match status" value="1"/>
</dbReference>
<reference evidence="8 9" key="1">
    <citation type="submission" date="2019-10" db="EMBL/GenBank/DDBJ databases">
        <title>Genome diversity of Sutterella seckii.</title>
        <authorList>
            <person name="Chaplin A.V."/>
            <person name="Sokolova S.R."/>
            <person name="Mosin K.A."/>
            <person name="Ivanova E.L."/>
            <person name="Kochetkova T.O."/>
            <person name="Goltsov A.Y."/>
            <person name="Trofimov D.Y."/>
            <person name="Efimov B.A."/>
        </authorList>
    </citation>
    <scope>NUCLEOTIDE SEQUENCE [LARGE SCALE GENOMIC DNA]</scope>
    <source>
        <strain evidence="8 9">ASD393</strain>
    </source>
</reference>
<keyword evidence="6 7" id="KW-0472">Membrane</keyword>
<dbReference type="EC" id="2.5.1.145" evidence="7"/>
<feature type="transmembrane region" description="Helical" evidence="7">
    <location>
        <begin position="20"/>
        <end position="36"/>
    </location>
</feature>
<comment type="similarity">
    <text evidence="1 7">Belongs to the Lgt family.</text>
</comment>
<dbReference type="PROSITE" id="PS01311">
    <property type="entry name" value="LGT"/>
    <property type="match status" value="1"/>
</dbReference>
<comment type="subcellular location">
    <subcellularLocation>
        <location evidence="7">Cell membrane</location>
        <topology evidence="7">Multi-pass membrane protein</topology>
    </subcellularLocation>
</comment>
<dbReference type="UniPathway" id="UPA00664"/>
<dbReference type="RefSeq" id="WP_152158413.1">
    <property type="nucleotide sequence ID" value="NZ_WEHX01000038.1"/>
</dbReference>
<gene>
    <name evidence="7" type="primary">lgt</name>
    <name evidence="8" type="ORF">GBM95_06750</name>
</gene>
<dbReference type="HAMAP" id="MF_01147">
    <property type="entry name" value="Lgt"/>
    <property type="match status" value="1"/>
</dbReference>
<dbReference type="Proteomes" id="UP000430564">
    <property type="component" value="Unassembled WGS sequence"/>
</dbReference>
<comment type="catalytic activity">
    <reaction evidence="7">
        <text>L-cysteinyl-[prolipoprotein] + a 1,2-diacyl-sn-glycero-3-phospho-(1'-sn-glycerol) = an S-1,2-diacyl-sn-glyceryl-L-cysteinyl-[prolipoprotein] + sn-glycerol 1-phosphate + H(+)</text>
        <dbReference type="Rhea" id="RHEA:56712"/>
        <dbReference type="Rhea" id="RHEA-COMP:14679"/>
        <dbReference type="Rhea" id="RHEA-COMP:14680"/>
        <dbReference type="ChEBI" id="CHEBI:15378"/>
        <dbReference type="ChEBI" id="CHEBI:29950"/>
        <dbReference type="ChEBI" id="CHEBI:57685"/>
        <dbReference type="ChEBI" id="CHEBI:64716"/>
        <dbReference type="ChEBI" id="CHEBI:140658"/>
        <dbReference type="EC" id="2.5.1.145"/>
    </reaction>
</comment>
<evidence type="ECO:0000256" key="1">
    <source>
        <dbReference type="ARBA" id="ARBA00007150"/>
    </source>
</evidence>
<comment type="function">
    <text evidence="7">Catalyzes the transfer of the diacylglyceryl group from phosphatidylglycerol to the sulfhydryl group of the N-terminal cysteine of a prolipoprotein, the first step in the formation of mature lipoproteins.</text>
</comment>
<sequence>MLIHPQFDPIAISVGPLAVHWYGLMYLLGFLAFWLLGRRRADVPWRGITRDDVENLLFWGVFGVVLGGRLGYCLFYQPDYYLSHPFDVVKMWQGGMSAHGGLIGVLIVMGIYGRVRGMGFWRVADFVAPLVPIGLFFGRIGNFINGELWGRPAAPDLPWAMIFPQAQDGGIPRHPSQLYEAGLEGLALFLLLWIYSRKPRPLARTGALFAIGYSVARFACEFFREPDAFLGLQALGLSRGQWLTLPLLLCGIAVWVWAGRRSKSVS</sequence>
<dbReference type="PANTHER" id="PTHR30589:SF0">
    <property type="entry name" value="PHOSPHATIDYLGLYCEROL--PROLIPOPROTEIN DIACYLGLYCERYL TRANSFERASE"/>
    <property type="match status" value="1"/>
</dbReference>
<feature type="transmembrane region" description="Helical" evidence="7">
    <location>
        <begin position="56"/>
        <end position="77"/>
    </location>
</feature>
<feature type="transmembrane region" description="Helical" evidence="7">
    <location>
        <begin position="239"/>
        <end position="258"/>
    </location>
</feature>
<feature type="transmembrane region" description="Helical" evidence="7">
    <location>
        <begin position="202"/>
        <end position="219"/>
    </location>
</feature>